<feature type="chain" id="PRO_5020905019" evidence="1">
    <location>
        <begin position="25"/>
        <end position="183"/>
    </location>
</feature>
<dbReference type="PANTHER" id="PTHR33420:SF10">
    <property type="entry name" value="FIMBRIAE MAJOR SUBUNIT"/>
    <property type="match status" value="1"/>
</dbReference>
<dbReference type="GO" id="GO:0009289">
    <property type="term" value="C:pilus"/>
    <property type="evidence" value="ECO:0007669"/>
    <property type="project" value="InterPro"/>
</dbReference>
<evidence type="ECO:0000256" key="1">
    <source>
        <dbReference type="SAM" id="SignalP"/>
    </source>
</evidence>
<reference evidence="2 3" key="1">
    <citation type="submission" date="2019-03" db="EMBL/GenBank/DDBJ databases">
        <title>Paraburkholderia sp. 7MH5, isolated from subtropical forest soil.</title>
        <authorList>
            <person name="Gao Z.-H."/>
            <person name="Qiu L.-H."/>
        </authorList>
    </citation>
    <scope>NUCLEOTIDE SEQUENCE [LARGE SCALE GENOMIC DNA]</scope>
    <source>
        <strain evidence="2 3">7MH5</strain>
    </source>
</reference>
<dbReference type="SUPFAM" id="SSF49401">
    <property type="entry name" value="Bacterial adhesins"/>
    <property type="match status" value="1"/>
</dbReference>
<proteinExistence type="predicted"/>
<name>A0A4P7CY74_9BURK</name>
<dbReference type="Gene3D" id="2.60.40.1090">
    <property type="entry name" value="Fimbrial-type adhesion domain"/>
    <property type="match status" value="1"/>
</dbReference>
<dbReference type="OrthoDB" id="8656135at2"/>
<feature type="signal peptide" evidence="1">
    <location>
        <begin position="1"/>
        <end position="24"/>
    </location>
</feature>
<gene>
    <name evidence="2" type="ORF">E1956_28855</name>
</gene>
<keyword evidence="3" id="KW-1185">Reference proteome</keyword>
<dbReference type="InterPro" id="IPR008966">
    <property type="entry name" value="Adhesion_dom_sf"/>
</dbReference>
<dbReference type="InterPro" id="IPR036937">
    <property type="entry name" value="Adhesion_dom_fimbrial_sf"/>
</dbReference>
<dbReference type="PANTHER" id="PTHR33420">
    <property type="entry name" value="FIMBRIAL SUBUNIT ELFA-RELATED"/>
    <property type="match status" value="1"/>
</dbReference>
<dbReference type="AlphaFoldDB" id="A0A4P7CY74"/>
<evidence type="ECO:0000313" key="3">
    <source>
        <dbReference type="Proteomes" id="UP000295727"/>
    </source>
</evidence>
<accession>A0A4P7CY74</accession>
<dbReference type="RefSeq" id="WP_134755650.1">
    <property type="nucleotide sequence ID" value="NZ_CP038150.1"/>
</dbReference>
<keyword evidence="1" id="KW-0732">Signal</keyword>
<dbReference type="GO" id="GO:0043709">
    <property type="term" value="P:cell adhesion involved in single-species biofilm formation"/>
    <property type="evidence" value="ECO:0007669"/>
    <property type="project" value="TreeGrafter"/>
</dbReference>
<dbReference type="KEGG" id="ppai:E1956_28855"/>
<dbReference type="InterPro" id="IPR050263">
    <property type="entry name" value="Bact_Fimbrial_Adh_Pro"/>
</dbReference>
<organism evidence="2 3">
    <name type="scientific">Paraburkholderia pallida</name>
    <dbReference type="NCBI Taxonomy" id="2547399"/>
    <lineage>
        <taxon>Bacteria</taxon>
        <taxon>Pseudomonadati</taxon>
        <taxon>Pseudomonadota</taxon>
        <taxon>Betaproteobacteria</taxon>
        <taxon>Burkholderiales</taxon>
        <taxon>Burkholderiaceae</taxon>
        <taxon>Paraburkholderia</taxon>
    </lineage>
</organism>
<dbReference type="EMBL" id="CP038150">
    <property type="protein sequence ID" value="QBR01226.1"/>
    <property type="molecule type" value="Genomic_DNA"/>
</dbReference>
<sequence length="183" mass="17986">MTLNKKIAAIAWVAAAIAPAMAFAGSANTINFQGEVTTQTCAVTVNGNAANPTVLLPTVSTADLATAGSNAGMTNFTVGVTGCTSVSSATPIKTVFVGNQVDSNGNLGNTGTAGGVALQLLDPTAPSTPFSLLGATGYAATGLNLAAGSTSATYNYAVRYYSAVGTATAGSVLGSVQYAVSYQ</sequence>
<protein>
    <submittedName>
        <fullName evidence="2">Type 1 fimbrial protein</fullName>
    </submittedName>
</protein>
<dbReference type="Proteomes" id="UP000295727">
    <property type="component" value="Chromosome 3"/>
</dbReference>
<evidence type="ECO:0000313" key="2">
    <source>
        <dbReference type="EMBL" id="QBR01226.1"/>
    </source>
</evidence>